<dbReference type="Gene3D" id="2.160.20.80">
    <property type="entry name" value="E3 ubiquitin-protein ligase SopA"/>
    <property type="match status" value="1"/>
</dbReference>
<feature type="transmembrane region" description="Helical" evidence="1">
    <location>
        <begin position="646"/>
        <end position="666"/>
    </location>
</feature>
<proteinExistence type="predicted"/>
<feature type="transmembrane region" description="Helical" evidence="1">
    <location>
        <begin position="589"/>
        <end position="608"/>
    </location>
</feature>
<protein>
    <recommendedName>
        <fullName evidence="4">Pentapeptide repeat-containing protein</fullName>
    </recommendedName>
</protein>
<keyword evidence="1" id="KW-0472">Membrane</keyword>
<dbReference type="RefSeq" id="WP_379743853.1">
    <property type="nucleotide sequence ID" value="NZ_JBHSVN010000001.1"/>
</dbReference>
<dbReference type="Proteomes" id="UP001596296">
    <property type="component" value="Unassembled WGS sequence"/>
</dbReference>
<keyword evidence="3" id="KW-1185">Reference proteome</keyword>
<organism evidence="2 3">
    <name type="scientific">Halopenitus salinus</name>
    <dbReference type="NCBI Taxonomy" id="1198295"/>
    <lineage>
        <taxon>Archaea</taxon>
        <taxon>Methanobacteriati</taxon>
        <taxon>Methanobacteriota</taxon>
        <taxon>Stenosarchaea group</taxon>
        <taxon>Halobacteria</taxon>
        <taxon>Halobacteriales</taxon>
        <taxon>Haloferacaceae</taxon>
        <taxon>Halopenitus</taxon>
    </lineage>
</organism>
<dbReference type="AlphaFoldDB" id="A0ABD5UYG2"/>
<sequence length="671" mass="75333">MASCTYSFDSQDWQKERGVDIIDHWTWDCPHEQYGENTERCIFHMSSHARDAAGIGEGEFRERFIEDILRGEENELHGATLDDLPLDFLSLRNTADRPINLRANTFQQLSFTNAQVRSAILLDYSTFTDFDVSHAVFDHALGLQRVVIDGTFSAVMADLDRIYGEGLTAAEIDLAEAEIDRAGFHEAHIDVFRCPNANLSVILTEATFYEEFTVDNAMFETVVDGQETTFECSCTISEAEFTDKLRLEESTFDDGLEIEGSTLQGVGLAYADVAGDLRISDCTIDTLVLDAATIDEELWVQAMFGETLRASKITCEKAWFSDVTTDKVDIFDIDVDQLVISADHVDELHIKSSDLPSLHISDGEYDSIGVTDSVIRDFAIIGCEIHSLNLVEVTINGDHQQNEIGDARFRNTDVHDISWRGCPVDRNAEIRFIGGSLEEGDLHQPDSGCFRFAFYQTTVGNIQFHNINGDDLQQAHFVAPDFDNFPFDDYTAELAPTWRLNVTPEFEDADFDPGQLEAYQTYQSARASAGASNQEDARAGFYKREMQYRGDILRDRWSEDRHWDSLFKWLELRLLDWICGYGEDPGRPVLIAIGTISIFAVIYTWMLCGTGTTADNFLTGITLSFQAFATLVFGPSETFYGLPGRFLTSLEGVIATLLIPFLVFSLTKSID</sequence>
<comment type="caution">
    <text evidence="2">The sequence shown here is derived from an EMBL/GenBank/DDBJ whole genome shotgun (WGS) entry which is preliminary data.</text>
</comment>
<keyword evidence="1" id="KW-1133">Transmembrane helix</keyword>
<accession>A0ABD5UYG2</accession>
<evidence type="ECO:0000256" key="1">
    <source>
        <dbReference type="SAM" id="Phobius"/>
    </source>
</evidence>
<evidence type="ECO:0000313" key="3">
    <source>
        <dbReference type="Proteomes" id="UP001596296"/>
    </source>
</evidence>
<dbReference type="EMBL" id="JBHSXL010000009">
    <property type="protein sequence ID" value="MFC6892858.1"/>
    <property type="molecule type" value="Genomic_DNA"/>
</dbReference>
<name>A0ABD5UYG2_9EURY</name>
<feature type="transmembrane region" description="Helical" evidence="1">
    <location>
        <begin position="617"/>
        <end position="634"/>
    </location>
</feature>
<evidence type="ECO:0008006" key="4">
    <source>
        <dbReference type="Google" id="ProtNLM"/>
    </source>
</evidence>
<reference evidence="2 3" key="1">
    <citation type="journal article" date="2019" name="Int. J. Syst. Evol. Microbiol.">
        <title>The Global Catalogue of Microorganisms (GCM) 10K type strain sequencing project: providing services to taxonomists for standard genome sequencing and annotation.</title>
        <authorList>
            <consortium name="The Broad Institute Genomics Platform"/>
            <consortium name="The Broad Institute Genome Sequencing Center for Infectious Disease"/>
            <person name="Wu L."/>
            <person name="Ma J."/>
        </authorList>
    </citation>
    <scope>NUCLEOTIDE SEQUENCE [LARGE SCALE GENOMIC DNA]</scope>
    <source>
        <strain evidence="2 3">SKJ47</strain>
    </source>
</reference>
<gene>
    <name evidence="2" type="ORF">ACFQE9_09615</name>
</gene>
<keyword evidence="1" id="KW-0812">Transmembrane</keyword>
<evidence type="ECO:0000313" key="2">
    <source>
        <dbReference type="EMBL" id="MFC6892858.1"/>
    </source>
</evidence>